<accession>A0AA39XF52</accession>
<name>A0AA39XF52_9PEZI</name>
<feature type="region of interest" description="Disordered" evidence="4">
    <location>
        <begin position="204"/>
        <end position="436"/>
    </location>
</feature>
<dbReference type="GO" id="GO:0003677">
    <property type="term" value="F:DNA binding"/>
    <property type="evidence" value="ECO:0007669"/>
    <property type="project" value="UniProtKB-UniRule"/>
</dbReference>
<dbReference type="Gene3D" id="1.10.150.50">
    <property type="entry name" value="Transcription Factor, Ets-1"/>
    <property type="match status" value="1"/>
</dbReference>
<dbReference type="AlphaFoldDB" id="A0AA39XF52"/>
<feature type="compositionally biased region" description="Polar residues" evidence="4">
    <location>
        <begin position="279"/>
        <end position="305"/>
    </location>
</feature>
<dbReference type="SUPFAM" id="SSF47095">
    <property type="entry name" value="HMG-box"/>
    <property type="match status" value="1"/>
</dbReference>
<dbReference type="SUPFAM" id="SSF47769">
    <property type="entry name" value="SAM/Pointed domain"/>
    <property type="match status" value="1"/>
</dbReference>
<feature type="compositionally biased region" description="Low complexity" evidence="4">
    <location>
        <begin position="391"/>
        <end position="403"/>
    </location>
</feature>
<feature type="compositionally biased region" description="Basic and acidic residues" evidence="4">
    <location>
        <begin position="209"/>
        <end position="219"/>
    </location>
</feature>
<evidence type="ECO:0000259" key="5">
    <source>
        <dbReference type="PROSITE" id="PS50105"/>
    </source>
</evidence>
<gene>
    <name evidence="7" type="ORF">B0T14DRAFT_415863</name>
</gene>
<feature type="domain" description="SAM" evidence="5">
    <location>
        <begin position="1"/>
        <end position="45"/>
    </location>
</feature>
<feature type="region of interest" description="Disordered" evidence="4">
    <location>
        <begin position="57"/>
        <end position="124"/>
    </location>
</feature>
<protein>
    <recommendedName>
        <fullName evidence="9">HMG box domain-containing protein</fullName>
    </recommendedName>
</protein>
<keyword evidence="2 3" id="KW-0539">Nucleus</keyword>
<dbReference type="SMART" id="SM00398">
    <property type="entry name" value="HMG"/>
    <property type="match status" value="1"/>
</dbReference>
<evidence type="ECO:0000256" key="2">
    <source>
        <dbReference type="ARBA" id="ARBA00023242"/>
    </source>
</evidence>
<evidence type="ECO:0000256" key="4">
    <source>
        <dbReference type="SAM" id="MobiDB-lite"/>
    </source>
</evidence>
<comment type="caution">
    <text evidence="7">The sequence shown here is derived from an EMBL/GenBank/DDBJ whole genome shotgun (WGS) entry which is preliminary data.</text>
</comment>
<evidence type="ECO:0000256" key="3">
    <source>
        <dbReference type="PROSITE-ProRule" id="PRU00267"/>
    </source>
</evidence>
<dbReference type="InterPro" id="IPR036910">
    <property type="entry name" value="HMG_box_dom_sf"/>
</dbReference>
<feature type="compositionally biased region" description="Basic and acidic residues" evidence="4">
    <location>
        <begin position="78"/>
        <end position="97"/>
    </location>
</feature>
<feature type="compositionally biased region" description="Low complexity" evidence="4">
    <location>
        <begin position="267"/>
        <end position="278"/>
    </location>
</feature>
<dbReference type="PROSITE" id="PS50118">
    <property type="entry name" value="HMG_BOX_2"/>
    <property type="match status" value="1"/>
</dbReference>
<feature type="region of interest" description="Disordered" evidence="4">
    <location>
        <begin position="460"/>
        <end position="520"/>
    </location>
</feature>
<dbReference type="InterPro" id="IPR051965">
    <property type="entry name" value="ChromReg_NeuronalGeneExpr"/>
</dbReference>
<organism evidence="7 8">
    <name type="scientific">Immersiella caudata</name>
    <dbReference type="NCBI Taxonomy" id="314043"/>
    <lineage>
        <taxon>Eukaryota</taxon>
        <taxon>Fungi</taxon>
        <taxon>Dikarya</taxon>
        <taxon>Ascomycota</taxon>
        <taxon>Pezizomycotina</taxon>
        <taxon>Sordariomycetes</taxon>
        <taxon>Sordariomycetidae</taxon>
        <taxon>Sordariales</taxon>
        <taxon>Lasiosphaeriaceae</taxon>
        <taxon>Immersiella</taxon>
    </lineage>
</organism>
<dbReference type="Gene3D" id="1.10.30.10">
    <property type="entry name" value="High mobility group box domain"/>
    <property type="match status" value="1"/>
</dbReference>
<dbReference type="Pfam" id="PF00505">
    <property type="entry name" value="HMG_box"/>
    <property type="match status" value="1"/>
</dbReference>
<dbReference type="PANTHER" id="PTHR46040">
    <property type="entry name" value="HIGH MOBILITY GROUP PROTEIN 2"/>
    <property type="match status" value="1"/>
</dbReference>
<evidence type="ECO:0008006" key="9">
    <source>
        <dbReference type="Google" id="ProtNLM"/>
    </source>
</evidence>
<feature type="domain" description="HMG box" evidence="6">
    <location>
        <begin position="119"/>
        <end position="185"/>
    </location>
</feature>
<proteinExistence type="predicted"/>
<feature type="DNA-binding region" description="HMG box" evidence="3">
    <location>
        <begin position="119"/>
        <end position="185"/>
    </location>
</feature>
<evidence type="ECO:0000256" key="1">
    <source>
        <dbReference type="ARBA" id="ARBA00023125"/>
    </source>
</evidence>
<dbReference type="InterPro" id="IPR009071">
    <property type="entry name" value="HMG_box_dom"/>
</dbReference>
<keyword evidence="1 3" id="KW-0238">DNA-binding</keyword>
<dbReference type="InterPro" id="IPR013761">
    <property type="entry name" value="SAM/pointed_sf"/>
</dbReference>
<evidence type="ECO:0000259" key="6">
    <source>
        <dbReference type="PROSITE" id="PS50118"/>
    </source>
</evidence>
<evidence type="ECO:0000313" key="7">
    <source>
        <dbReference type="EMBL" id="KAK0632822.1"/>
    </source>
</evidence>
<dbReference type="Proteomes" id="UP001175000">
    <property type="component" value="Unassembled WGS sequence"/>
</dbReference>
<sequence length="520" mass="57508">MSEQLEIIFGELGIVQYLNAFIDQGFDSWETILDITESDLDALGVKLGHRRKLQRRIANSRGVAPGTSLAPTSQSSPEDPRIPDTQRSEAPRPDVREANTVVITKRKYRRHPKPDENAPERPPSAYVLFSNKMRDELKGRNLTFTEIAKLVGENWQNLSQPEKEPFESQAQAIKDKYHSDLAEYKKTPQYRQYSAYLQEFKAKHATQSQDKDGSKRVKLESGGPGRSGTNATPNRGSRSVSRSEDRQPSEPPRSRHRLDSTMSVNESPYSPTTTPASPQESVQSPVMSNTDRQSAERSPTFSTSPGELPPIPARRTSSWMEEQRLEHHGPQRHHLPSLSDVFESQRMAAARHSSNDVNGFGFQRDHPSPGPIPSLVGGDNRPPMLRKEDSSAGSASSGSSYGYPRTPIDGSLPIHALLTSKPSPHFESGQQQQSYFQGAHVPEHKPAYPHHGPNGIASPVTNGYHHIGTGLPHPSTINSRVYNTQSPATNPKQPAKQPDANLDGMSALLKAGEMVDRRAQ</sequence>
<feature type="compositionally biased region" description="Polar residues" evidence="4">
    <location>
        <begin position="227"/>
        <end position="240"/>
    </location>
</feature>
<dbReference type="PANTHER" id="PTHR46040:SF3">
    <property type="entry name" value="HIGH MOBILITY GROUP PROTEIN 2"/>
    <property type="match status" value="1"/>
</dbReference>
<keyword evidence="8" id="KW-1185">Reference proteome</keyword>
<dbReference type="GO" id="GO:0005634">
    <property type="term" value="C:nucleus"/>
    <property type="evidence" value="ECO:0007669"/>
    <property type="project" value="UniProtKB-UniRule"/>
</dbReference>
<dbReference type="InterPro" id="IPR001660">
    <property type="entry name" value="SAM"/>
</dbReference>
<dbReference type="EMBL" id="JAULSU010000001">
    <property type="protein sequence ID" value="KAK0632822.1"/>
    <property type="molecule type" value="Genomic_DNA"/>
</dbReference>
<reference evidence="7" key="1">
    <citation type="submission" date="2023-06" db="EMBL/GenBank/DDBJ databases">
        <title>Genome-scale phylogeny and comparative genomics of the fungal order Sordariales.</title>
        <authorList>
            <consortium name="Lawrence Berkeley National Laboratory"/>
            <person name="Hensen N."/>
            <person name="Bonometti L."/>
            <person name="Westerberg I."/>
            <person name="Brannstrom I.O."/>
            <person name="Guillou S."/>
            <person name="Cros-Aarteil S."/>
            <person name="Calhoun S."/>
            <person name="Haridas S."/>
            <person name="Kuo A."/>
            <person name="Mondo S."/>
            <person name="Pangilinan J."/>
            <person name="Riley R."/>
            <person name="Labutti K."/>
            <person name="Andreopoulos B."/>
            <person name="Lipzen A."/>
            <person name="Chen C."/>
            <person name="Yanf M."/>
            <person name="Daum C."/>
            <person name="Ng V."/>
            <person name="Clum A."/>
            <person name="Steindorff A."/>
            <person name="Ohm R."/>
            <person name="Martin F."/>
            <person name="Silar P."/>
            <person name="Natvig D."/>
            <person name="Lalanne C."/>
            <person name="Gautier V."/>
            <person name="Ament-Velasquez S.L."/>
            <person name="Kruys A."/>
            <person name="Hutchinson M.I."/>
            <person name="Powell A.J."/>
            <person name="Barry K."/>
            <person name="Miller A.N."/>
            <person name="Grigoriev I.V."/>
            <person name="Debuchy R."/>
            <person name="Gladieux P."/>
            <person name="Thoren M.H."/>
            <person name="Johannesson H."/>
        </authorList>
    </citation>
    <scope>NUCLEOTIDE SEQUENCE</scope>
    <source>
        <strain evidence="7">CBS 606.72</strain>
    </source>
</reference>
<dbReference type="GO" id="GO:0010468">
    <property type="term" value="P:regulation of gene expression"/>
    <property type="evidence" value="ECO:0007669"/>
    <property type="project" value="TreeGrafter"/>
</dbReference>
<dbReference type="Pfam" id="PF00536">
    <property type="entry name" value="SAM_1"/>
    <property type="match status" value="1"/>
</dbReference>
<dbReference type="PROSITE" id="PS50105">
    <property type="entry name" value="SAM_DOMAIN"/>
    <property type="match status" value="1"/>
</dbReference>
<feature type="compositionally biased region" description="Polar residues" evidence="4">
    <location>
        <begin position="475"/>
        <end position="492"/>
    </location>
</feature>
<evidence type="ECO:0000313" key="8">
    <source>
        <dbReference type="Proteomes" id="UP001175000"/>
    </source>
</evidence>